<dbReference type="FunFam" id="2.30.29.30:FF:000485">
    <property type="entry name" value="Ran-binding protein"/>
    <property type="match status" value="1"/>
</dbReference>
<accession>A0A9N6WSJ1</accession>
<comment type="subcellular location">
    <subcellularLocation>
        <location evidence="1">Nucleus</location>
    </subcellularLocation>
</comment>
<feature type="domain" description="RanBD1" evidence="4">
    <location>
        <begin position="387"/>
        <end position="477"/>
    </location>
</feature>
<sequence length="586" mass="60524">MGKTARSCVYFSPLAPSPECKSGGGSNSVLRNQISCPTFKLVSQGNFTCASSWPPSAMKYFPYANRRSSGSIFSSPKLPGAGTSNNPFAVRSSPAGLNQSGGGGAPGDQSSPSVPSCIIAPSKFGAPAAATTTNNHSSAHSPSSSSSAIHSVKENHDSADCNGSSSSRPLLRPSFIASPSSSSPSHSILKPATLGSDSTGSGGGSGPSTISSNPFSRAVDVMADDEDLPAVDARRNSNSSAKSSVLLPSKLNHVSTVGGSPLTAPGAAGEDGETGGSSSMVVTSPSTPLPSAGNLFTMAVAAVGANGPSTNTVTSTPVGTNFVFGQKLHERVANPNHTAGEPAANGTSSSSLNDNLFTVAPKEKSEAASATTNGLAAIKSLSDSARELEEARAAKRKYDEVTVVTGEEDEQNALQVYGKLFTFDKTQGTWVERGRGTLRLNDKQMENQTLQSRLVMRTQGCLRVILNTKVWAEMTIDKTSSKSIRLTAVDGDQIRVFLLMASLKDTETLFNALEWRLATLRAQQSRAAASAAAAAAASTADSAPIPSACSPSLDDHQEASASCISPKRRSADAEEEPEEAKKKRSE</sequence>
<feature type="compositionally biased region" description="Low complexity" evidence="3">
    <location>
        <begin position="126"/>
        <end position="148"/>
    </location>
</feature>
<feature type="compositionally biased region" description="Low complexity" evidence="3">
    <location>
        <begin position="164"/>
        <end position="187"/>
    </location>
</feature>
<organism evidence="5">
    <name type="scientific">Alona affinis</name>
    <dbReference type="NCBI Taxonomy" id="381656"/>
    <lineage>
        <taxon>Eukaryota</taxon>
        <taxon>Metazoa</taxon>
        <taxon>Ecdysozoa</taxon>
        <taxon>Arthropoda</taxon>
        <taxon>Crustacea</taxon>
        <taxon>Branchiopoda</taxon>
        <taxon>Diplostraca</taxon>
        <taxon>Cladocera</taxon>
        <taxon>Anomopoda</taxon>
        <taxon>Chydoridae</taxon>
        <taxon>Alona</taxon>
    </lineage>
</organism>
<dbReference type="GO" id="GO:0006611">
    <property type="term" value="P:protein export from nucleus"/>
    <property type="evidence" value="ECO:0007669"/>
    <property type="project" value="TreeGrafter"/>
</dbReference>
<dbReference type="InterPro" id="IPR045255">
    <property type="entry name" value="RanBP1-like"/>
</dbReference>
<dbReference type="InterPro" id="IPR011993">
    <property type="entry name" value="PH-like_dom_sf"/>
</dbReference>
<dbReference type="Pfam" id="PF00638">
    <property type="entry name" value="Ran_BP1"/>
    <property type="match status" value="1"/>
</dbReference>
<dbReference type="InterPro" id="IPR000156">
    <property type="entry name" value="Ran_bind_dom"/>
</dbReference>
<feature type="region of interest" description="Disordered" evidence="3">
    <location>
        <begin position="83"/>
        <end position="214"/>
    </location>
</feature>
<dbReference type="SMART" id="SM00160">
    <property type="entry name" value="RanBD"/>
    <property type="match status" value="1"/>
</dbReference>
<feature type="compositionally biased region" description="Polar residues" evidence="3">
    <location>
        <begin position="345"/>
        <end position="354"/>
    </location>
</feature>
<dbReference type="AlphaFoldDB" id="A0A9N6WSJ1"/>
<evidence type="ECO:0000259" key="4">
    <source>
        <dbReference type="PROSITE" id="PS50196"/>
    </source>
</evidence>
<dbReference type="EMBL" id="OC978157">
    <property type="protein sequence ID" value="CAG4634812.1"/>
    <property type="molecule type" value="Genomic_DNA"/>
</dbReference>
<reference evidence="5" key="1">
    <citation type="submission" date="2021-04" db="EMBL/GenBank/DDBJ databases">
        <authorList>
            <person name="Cornetti L."/>
        </authorList>
    </citation>
    <scope>NUCLEOTIDE SEQUENCE</scope>
</reference>
<dbReference type="Gene3D" id="2.30.29.30">
    <property type="entry name" value="Pleckstrin-homology domain (PH domain)/Phosphotyrosine-binding domain (PTB)"/>
    <property type="match status" value="1"/>
</dbReference>
<protein>
    <submittedName>
        <fullName evidence="5">EOG090X078K</fullName>
    </submittedName>
</protein>
<dbReference type="CDD" id="cd13180">
    <property type="entry name" value="RanBD_RanBP3"/>
    <property type="match status" value="1"/>
</dbReference>
<evidence type="ECO:0000256" key="1">
    <source>
        <dbReference type="ARBA" id="ARBA00004123"/>
    </source>
</evidence>
<dbReference type="PANTHER" id="PTHR23138">
    <property type="entry name" value="RAN BINDING PROTEIN"/>
    <property type="match status" value="1"/>
</dbReference>
<gene>
    <name evidence="5" type="primary">EOG090X078K</name>
</gene>
<proteinExistence type="predicted"/>
<dbReference type="GO" id="GO:0005634">
    <property type="term" value="C:nucleus"/>
    <property type="evidence" value="ECO:0007669"/>
    <property type="project" value="UniProtKB-SubCell"/>
</dbReference>
<feature type="region of interest" description="Disordered" evidence="3">
    <location>
        <begin position="335"/>
        <end position="354"/>
    </location>
</feature>
<dbReference type="PANTHER" id="PTHR23138:SF142">
    <property type="entry name" value="RAN-BINDING PROTEIN 3B-RELATED"/>
    <property type="match status" value="1"/>
</dbReference>
<evidence type="ECO:0000313" key="5">
    <source>
        <dbReference type="EMBL" id="CAG4634812.1"/>
    </source>
</evidence>
<dbReference type="SUPFAM" id="SSF50729">
    <property type="entry name" value="PH domain-like"/>
    <property type="match status" value="1"/>
</dbReference>
<keyword evidence="2" id="KW-0539">Nucleus</keyword>
<feature type="compositionally biased region" description="Low complexity" evidence="3">
    <location>
        <begin position="276"/>
        <end position="285"/>
    </location>
</feature>
<dbReference type="PROSITE" id="PS50196">
    <property type="entry name" value="RANBD1"/>
    <property type="match status" value="1"/>
</dbReference>
<feature type="region of interest" description="Disordered" evidence="3">
    <location>
        <begin position="256"/>
        <end position="285"/>
    </location>
</feature>
<feature type="region of interest" description="Disordered" evidence="3">
    <location>
        <begin position="540"/>
        <end position="586"/>
    </location>
</feature>
<evidence type="ECO:0000256" key="2">
    <source>
        <dbReference type="ARBA" id="ARBA00023242"/>
    </source>
</evidence>
<evidence type="ECO:0000256" key="3">
    <source>
        <dbReference type="SAM" id="MobiDB-lite"/>
    </source>
</evidence>
<name>A0A9N6WSJ1_9CRUS</name>